<feature type="region of interest" description="Disordered" evidence="8">
    <location>
        <begin position="521"/>
        <end position="544"/>
    </location>
</feature>
<organism evidence="10 11">
    <name type="scientific">Streptomyces tsukubensis (strain DSM 42081 / NBRC 108919 / NRRL 18488 / 9993)</name>
    <dbReference type="NCBI Taxonomy" id="1114943"/>
    <lineage>
        <taxon>Bacteria</taxon>
        <taxon>Bacillati</taxon>
        <taxon>Actinomycetota</taxon>
        <taxon>Actinomycetes</taxon>
        <taxon>Kitasatosporales</taxon>
        <taxon>Streptomycetaceae</taxon>
        <taxon>Streptomyces</taxon>
    </lineage>
</organism>
<dbReference type="GO" id="GO:0004674">
    <property type="term" value="F:protein serine/threonine kinase activity"/>
    <property type="evidence" value="ECO:0007669"/>
    <property type="project" value="UniProtKB-KW"/>
</dbReference>
<dbReference type="Pfam" id="PF00069">
    <property type="entry name" value="Pkinase"/>
    <property type="match status" value="1"/>
</dbReference>
<evidence type="ECO:0000256" key="3">
    <source>
        <dbReference type="ARBA" id="ARBA00022729"/>
    </source>
</evidence>
<proteinExistence type="inferred from homology"/>
<dbReference type="PROSITE" id="PS50011">
    <property type="entry name" value="PROTEIN_KINASE_DOM"/>
    <property type="match status" value="1"/>
</dbReference>
<dbReference type="GO" id="GO:0005524">
    <property type="term" value="F:ATP binding"/>
    <property type="evidence" value="ECO:0007669"/>
    <property type="project" value="UniProtKB-UniRule"/>
</dbReference>
<feature type="region of interest" description="Disordered" evidence="8">
    <location>
        <begin position="296"/>
        <end position="322"/>
    </location>
</feature>
<evidence type="ECO:0000256" key="7">
    <source>
        <dbReference type="PROSITE-ProRule" id="PRU10141"/>
    </source>
</evidence>
<dbReference type="PANTHER" id="PTHR43289">
    <property type="entry name" value="MITOGEN-ACTIVATED PROTEIN KINASE KINASE KINASE 20-RELATED"/>
    <property type="match status" value="1"/>
</dbReference>
<dbReference type="CDD" id="cd14014">
    <property type="entry name" value="STKc_PknB_like"/>
    <property type="match status" value="1"/>
</dbReference>
<dbReference type="Pfam" id="PF13458">
    <property type="entry name" value="Peripla_BP_6"/>
    <property type="match status" value="1"/>
</dbReference>
<evidence type="ECO:0000259" key="9">
    <source>
        <dbReference type="PROSITE" id="PS50011"/>
    </source>
</evidence>
<dbReference type="InterPro" id="IPR028081">
    <property type="entry name" value="Leu-bd"/>
</dbReference>
<reference evidence="10 11" key="1">
    <citation type="journal article" date="2012" name="J. Bacteriol.">
        <title>Draft genome of Streptomyces tsukubaensis NRRL 18488, the producer of the clinically important immunosuppressant tacrolimus (FK506).</title>
        <authorList>
            <person name="Barreiro C."/>
            <person name="Prieto C."/>
            <person name="Sola-Landa A."/>
            <person name="Solera E."/>
            <person name="Martinez-Castro M."/>
            <person name="Perez-Redondo R."/>
            <person name="Garcia-Estrada C."/>
            <person name="Aparicio J.F."/>
            <person name="Fernandez-Martinez L.T."/>
            <person name="Santos-Aberturas J."/>
            <person name="Salehi-Najafabadi Z."/>
            <person name="Rodriguez-Garcia A."/>
            <person name="Tauch A."/>
            <person name="Martin J.F."/>
        </authorList>
    </citation>
    <scope>NUCLEOTIDE SEQUENCE [LARGE SCALE GENOMIC DNA]</scope>
    <source>
        <strain evidence="11">DSM 42081 / NBRC 108919 / NRRL 18488 / 9993</strain>
    </source>
</reference>
<keyword evidence="11" id="KW-1185">Reference proteome</keyword>
<dbReference type="Gene3D" id="3.40.50.2300">
    <property type="match status" value="2"/>
</dbReference>
<dbReference type="InterPro" id="IPR028082">
    <property type="entry name" value="Peripla_BP_I"/>
</dbReference>
<evidence type="ECO:0000313" key="11">
    <source>
        <dbReference type="Proteomes" id="UP000005940"/>
    </source>
</evidence>
<dbReference type="PANTHER" id="PTHR43289:SF34">
    <property type="entry name" value="SERINE_THREONINE-PROTEIN KINASE YBDM-RELATED"/>
    <property type="match status" value="1"/>
</dbReference>
<sequence>MHALRPEDPESLGGHRLLARLGSGGMGTVYLARAADGTPVALKVIRAEYAADPAFRARFRREVQLAAGLRGPWTVPVTAADTEAAAPWLAGAFVPGPSVAEAVALLGALPLRTVAVLGARLAHALAEVHAAGLVHRDVKPGNILLALDGPRLIDFGIARGAGAAVLTAPDAVVGTPGYLAPEQTRTAGGEPAPPGDLFALGCVLAYAATGRRPFGTGDPGAVLYRTVHEEPDLEGLDARVPPELAGAIAGCLAKEPARRPTAAGLRAICEAAGGAGGEDWLPPEVLRLVADRSARALDPPPRPAPAPAEVSATEPPTVGALPRPTRRRALTIGGSVLAVAASGATAALWPVLRDRGGQGTDRPVPTRTIALQADLSGSTRDIGTAQERGARIAIAGHNARKDVPFRLALTVRDDRGEAGRADAVARSLVANPAVCAVIGPSSVAAVRAAAGRYTEASMPFLLVSPDPDEVGLGLADARTLAAVRASSSFRVGPVISYLTWVADSRRTAVVEDTAAGAAARSLSRELKEAPPNSDSGGAVSVHPQPADRDAFTAVVREALETRPQAVVFAGTSAVRAAACARALAAAGFRGTCAGFEPAMRPEFLKAAGSAAEGWVFEAPYTEPQSAGTKAARAFTTAYREKYGTAPARWSAEAHDAVGLIAAALVAFGSRTSVEAGDVAERIFRSSYAGVAKPLRFAQDGTHALRMESSAFLYRVQKGAFRYLGRFDQVK</sequence>
<gene>
    <name evidence="10" type="ORF">STSU_030755</name>
</gene>
<dbReference type="Gene3D" id="1.10.510.10">
    <property type="entry name" value="Transferase(Phosphotransferase) domain 1"/>
    <property type="match status" value="1"/>
</dbReference>
<dbReference type="RefSeq" id="WP_130585332.1">
    <property type="nucleotide sequence ID" value="NZ_CP029159.1"/>
</dbReference>
<dbReference type="Gene3D" id="3.30.200.20">
    <property type="entry name" value="Phosphorylase Kinase, domain 1"/>
    <property type="match status" value="1"/>
</dbReference>
<keyword evidence="4 7" id="KW-0547">Nucleotide-binding</keyword>
<keyword evidence="2" id="KW-0808">Transferase</keyword>
<comment type="similarity">
    <text evidence="1">Belongs to the leucine-binding protein family.</text>
</comment>
<dbReference type="EMBL" id="CP029159">
    <property type="protein sequence ID" value="QKM70865.1"/>
    <property type="molecule type" value="Genomic_DNA"/>
</dbReference>
<evidence type="ECO:0000256" key="6">
    <source>
        <dbReference type="ARBA" id="ARBA00022840"/>
    </source>
</evidence>
<keyword evidence="3" id="KW-0732">Signal</keyword>
<keyword evidence="6 7" id="KW-0067">ATP-binding</keyword>
<dbReference type="InterPro" id="IPR000719">
    <property type="entry name" value="Prot_kinase_dom"/>
</dbReference>
<feature type="binding site" evidence="7">
    <location>
        <position position="43"/>
    </location>
    <ligand>
        <name>ATP</name>
        <dbReference type="ChEBI" id="CHEBI:30616"/>
    </ligand>
</feature>
<dbReference type="Proteomes" id="UP000005940">
    <property type="component" value="Chromosome"/>
</dbReference>
<evidence type="ECO:0000256" key="5">
    <source>
        <dbReference type="ARBA" id="ARBA00022777"/>
    </source>
</evidence>
<evidence type="ECO:0000256" key="1">
    <source>
        <dbReference type="ARBA" id="ARBA00010062"/>
    </source>
</evidence>
<dbReference type="InterPro" id="IPR011009">
    <property type="entry name" value="Kinase-like_dom_sf"/>
</dbReference>
<keyword evidence="5 10" id="KW-0418">Kinase</keyword>
<evidence type="ECO:0000256" key="8">
    <source>
        <dbReference type="SAM" id="MobiDB-lite"/>
    </source>
</evidence>
<feature type="domain" description="Protein kinase" evidence="9">
    <location>
        <begin position="15"/>
        <end position="281"/>
    </location>
</feature>
<evidence type="ECO:0000256" key="4">
    <source>
        <dbReference type="ARBA" id="ARBA00022741"/>
    </source>
</evidence>
<protein>
    <submittedName>
        <fullName evidence="10">Serine/threonine protein kinase</fullName>
    </submittedName>
</protein>
<evidence type="ECO:0000313" key="10">
    <source>
        <dbReference type="EMBL" id="QKM70865.1"/>
    </source>
</evidence>
<accession>A0A7G3UNA2</accession>
<name>A0A7G3UNA2_STRT9</name>
<dbReference type="SMART" id="SM00220">
    <property type="entry name" value="S_TKc"/>
    <property type="match status" value="1"/>
</dbReference>
<dbReference type="InterPro" id="IPR017441">
    <property type="entry name" value="Protein_kinase_ATP_BS"/>
</dbReference>
<dbReference type="InterPro" id="IPR008271">
    <property type="entry name" value="Ser/Thr_kinase_AS"/>
</dbReference>
<evidence type="ECO:0000256" key="2">
    <source>
        <dbReference type="ARBA" id="ARBA00022679"/>
    </source>
</evidence>
<keyword evidence="10" id="KW-0723">Serine/threonine-protein kinase</keyword>
<dbReference type="PROSITE" id="PS00107">
    <property type="entry name" value="PROTEIN_KINASE_ATP"/>
    <property type="match status" value="1"/>
</dbReference>
<dbReference type="SUPFAM" id="SSF53822">
    <property type="entry name" value="Periplasmic binding protein-like I"/>
    <property type="match status" value="1"/>
</dbReference>
<dbReference type="PROSITE" id="PS00108">
    <property type="entry name" value="PROTEIN_KINASE_ST"/>
    <property type="match status" value="1"/>
</dbReference>
<dbReference type="AlphaFoldDB" id="A0A7G3UNA2"/>
<dbReference type="SUPFAM" id="SSF56112">
    <property type="entry name" value="Protein kinase-like (PK-like)"/>
    <property type="match status" value="1"/>
</dbReference>